<reference evidence="3" key="1">
    <citation type="submission" date="2021-03" db="EMBL/GenBank/DDBJ databases">
        <title>Fibrella sp. HMF5335 genome sequencing and assembly.</title>
        <authorList>
            <person name="Kang H."/>
            <person name="Kim H."/>
            <person name="Bae S."/>
            <person name="Joh K."/>
        </authorList>
    </citation>
    <scope>NUCLEOTIDE SEQUENCE</scope>
    <source>
        <strain evidence="3">HMF5335</strain>
    </source>
</reference>
<gene>
    <name evidence="3" type="ORF">J2I47_09140</name>
</gene>
<feature type="compositionally biased region" description="Basic and acidic residues" evidence="1">
    <location>
        <begin position="411"/>
        <end position="424"/>
    </location>
</feature>
<dbReference type="Proteomes" id="UP000664034">
    <property type="component" value="Unassembled WGS sequence"/>
</dbReference>
<evidence type="ECO:0000313" key="4">
    <source>
        <dbReference type="Proteomes" id="UP000664034"/>
    </source>
</evidence>
<dbReference type="PRINTS" id="PR01217">
    <property type="entry name" value="PRICHEXTENSN"/>
</dbReference>
<organism evidence="3 4">
    <name type="scientific">Fibrella rubiginis</name>
    <dbReference type="NCBI Taxonomy" id="2817060"/>
    <lineage>
        <taxon>Bacteria</taxon>
        <taxon>Pseudomonadati</taxon>
        <taxon>Bacteroidota</taxon>
        <taxon>Cytophagia</taxon>
        <taxon>Cytophagales</taxon>
        <taxon>Spirosomataceae</taxon>
        <taxon>Fibrella</taxon>
    </lineage>
</organism>
<keyword evidence="2" id="KW-1133">Transmembrane helix</keyword>
<evidence type="ECO:0000256" key="1">
    <source>
        <dbReference type="SAM" id="MobiDB-lite"/>
    </source>
</evidence>
<evidence type="ECO:0000256" key="2">
    <source>
        <dbReference type="SAM" id="Phobius"/>
    </source>
</evidence>
<keyword evidence="4" id="KW-1185">Reference proteome</keyword>
<keyword evidence="2" id="KW-0472">Membrane</keyword>
<proteinExistence type="predicted"/>
<comment type="caution">
    <text evidence="3">The sequence shown here is derived from an EMBL/GenBank/DDBJ whole genome shotgun (WGS) entry which is preliminary data.</text>
</comment>
<keyword evidence="2" id="KW-0812">Transmembrane</keyword>
<feature type="region of interest" description="Disordered" evidence="1">
    <location>
        <begin position="375"/>
        <end position="432"/>
    </location>
</feature>
<feature type="compositionally biased region" description="Pro residues" evidence="1">
    <location>
        <begin position="340"/>
        <end position="354"/>
    </location>
</feature>
<feature type="region of interest" description="Disordered" evidence="1">
    <location>
        <begin position="331"/>
        <end position="360"/>
    </location>
</feature>
<evidence type="ECO:0000313" key="3">
    <source>
        <dbReference type="EMBL" id="MBO0936707.1"/>
    </source>
</evidence>
<dbReference type="RefSeq" id="WP_207364254.1">
    <property type="nucleotide sequence ID" value="NZ_JAFMYV010000003.1"/>
</dbReference>
<dbReference type="AlphaFoldDB" id="A0A939GHS6"/>
<sequence length="621" mass="67600">MNQHQHVLWQSTHAAMAAAAAFVRKLLLLGGLCLLVQLGRAQTQPLTDSDKREIKRQALTRITKDFPLVINNLTLDINTEADIKSMILNSYLPNSLNQQLFVNDEVILEDDVDPSHTGATAKVDKPVRQYLSDLISFYPKNPDSDIPSFVVSNVRLTDVIAENSASARIDVYFDARFMGKHKSGRAYQTVNRVATLQATRVNKKWEIYIRQILFVRPGAGLAQTTAPLPATVTAAVVLPPVEVREPLVVYRQSDYEFNATIRSNKQALDVVKTESPRLPLGQYRYRDDGSYELDGNRIVFNDKSKATFTFTNRDRDLLGFARVEPVQPKSDTIRSLATKPAPPVVTPGYLPPAEGPQLRKIEPVSTTVASPAVAFDTPKVTKPEPAQPVLTKPEPPKPALVKPTPEPPKIVAEKPSESSKEADNKPVTTDPVVPKVVMEGPKQALPAIEKPLPPPALPAVEKPALAEATPVVAEPTPVTPDKPAPKLPKPIVQKPAALSVSPDVKKAISGEQRRMIAAMRLRGWLQVVGGLAALGGSYVAYSGIKKDYDAYQTRAGALIADYAIYRQLSQRPVPPGPETLSLTSYGSPTIYGVYGGGVIGLGLTVNGIRTLFRAGKMGKKK</sequence>
<protein>
    <submittedName>
        <fullName evidence="3">Uncharacterized protein</fullName>
    </submittedName>
</protein>
<dbReference type="EMBL" id="JAFMYV010000003">
    <property type="protein sequence ID" value="MBO0936707.1"/>
    <property type="molecule type" value="Genomic_DNA"/>
</dbReference>
<name>A0A939GHS6_9BACT</name>
<feature type="transmembrane region" description="Helical" evidence="2">
    <location>
        <begin position="591"/>
        <end position="612"/>
    </location>
</feature>
<accession>A0A939GHS6</accession>